<dbReference type="InterPro" id="IPR007253">
    <property type="entry name" value="Cell_wall-bd_2"/>
</dbReference>
<keyword evidence="2" id="KW-1185">Reference proteome</keyword>
<dbReference type="InterPro" id="IPR008930">
    <property type="entry name" value="Terpenoid_cyclase/PrenylTrfase"/>
</dbReference>
<dbReference type="Gene3D" id="1.50.10.20">
    <property type="match status" value="1"/>
</dbReference>
<protein>
    <submittedName>
        <fullName evidence="1">Putative cell wall binding repeat protein</fullName>
    </submittedName>
</protein>
<proteinExistence type="predicted"/>
<dbReference type="SUPFAM" id="SSF48239">
    <property type="entry name" value="Terpenoid cyclases/Protein prenyltransferases"/>
    <property type="match status" value="1"/>
</dbReference>
<organism evidence="1 2">
    <name type="scientific">Ornithinicoccus hortensis</name>
    <dbReference type="NCBI Taxonomy" id="82346"/>
    <lineage>
        <taxon>Bacteria</taxon>
        <taxon>Bacillati</taxon>
        <taxon>Actinomycetota</taxon>
        <taxon>Actinomycetes</taxon>
        <taxon>Micrococcales</taxon>
        <taxon>Intrasporangiaceae</taxon>
        <taxon>Ornithinicoccus</taxon>
    </lineage>
</organism>
<comment type="caution">
    <text evidence="1">The sequence shown here is derived from an EMBL/GenBank/DDBJ whole genome shotgun (WGS) entry which is preliminary data.</text>
</comment>
<evidence type="ECO:0000313" key="2">
    <source>
        <dbReference type="Proteomes" id="UP000319516"/>
    </source>
</evidence>
<dbReference type="Pfam" id="PF04122">
    <property type="entry name" value="CW_binding_2"/>
    <property type="match status" value="3"/>
</dbReference>
<dbReference type="Gene3D" id="3.40.50.12090">
    <property type="match status" value="2"/>
</dbReference>
<evidence type="ECO:0000313" key="1">
    <source>
        <dbReference type="EMBL" id="TQL49667.1"/>
    </source>
</evidence>
<gene>
    <name evidence="1" type="ORF">FB467_0752</name>
</gene>
<dbReference type="RefSeq" id="WP_170230549.1">
    <property type="nucleotide sequence ID" value="NZ_BAAAIK010000003.1"/>
</dbReference>
<sequence length="572" mass="58061">MAAADYVVSQISDDNLGDPGATADGILALLAVDGYDAEVESMTDWLETQAQAYAGAGGPAAGKVALVAAVTGRDATDFGGVDLIAAVEGSIGDDGTCGSWGYAFGQALCILGLDRAGAEVPSAAVTNMFTYQDPETGALGYYAGDDFVPDNEASGLGLAALAAVTEQEGATASAVQVRNYLREAMTEEGYWENFSPVNTTGLVAPALELVGDDIDLSVDWMVGQQLPDGGLPNVLDGESSDLRATVQGMLVFTGESYLSVGEGGEDRVDLVLGPEKVDRVSGPNRYATAAAVSSTTEPGVPVVYVATGREYADALAGSALAGSQDSPVLLVRPGDVPEETATELTRLQPGSIAVLGGTAAVSDDVVTTLGGFTPGDVERISGSTRYGTAAAVASEFDGATEVFVATGRDYADALSAAAYAGAVDAPVLLVRPDEVPDETAAALTELDPDTITVLGGSAAIDDDVVTDLGAFGLVQRVYGTDRYETAAALAQRHEGAESVLLATGQDWPDALTGAARAGQLGEPLLLVQQAQVPPVTGEELVRLAAPELHVLGGSAAVDGAVLTTLEALNYAG</sequence>
<dbReference type="Proteomes" id="UP000319516">
    <property type="component" value="Unassembled WGS sequence"/>
</dbReference>
<name>A0A542YNN8_9MICO</name>
<dbReference type="PANTHER" id="PTHR30032:SF8">
    <property type="entry name" value="GERMINATION-SPECIFIC N-ACETYLMURAMOYL-L-ALANINE AMIDASE"/>
    <property type="match status" value="1"/>
</dbReference>
<accession>A0A542YNN8</accession>
<dbReference type="AlphaFoldDB" id="A0A542YNN8"/>
<dbReference type="PANTHER" id="PTHR30032">
    <property type="entry name" value="N-ACETYLMURAMOYL-L-ALANINE AMIDASE-RELATED"/>
    <property type="match status" value="1"/>
</dbReference>
<dbReference type="InterPro" id="IPR051922">
    <property type="entry name" value="Bact_Sporulation_Assoc"/>
</dbReference>
<dbReference type="EMBL" id="VFOP01000001">
    <property type="protein sequence ID" value="TQL49667.1"/>
    <property type="molecule type" value="Genomic_DNA"/>
</dbReference>
<reference evidence="1 2" key="1">
    <citation type="submission" date="2019-06" db="EMBL/GenBank/DDBJ databases">
        <title>Sequencing the genomes of 1000 actinobacteria strains.</title>
        <authorList>
            <person name="Klenk H.-P."/>
        </authorList>
    </citation>
    <scope>NUCLEOTIDE SEQUENCE [LARGE SCALE GENOMIC DNA]</scope>
    <source>
        <strain evidence="1 2">DSM 12335</strain>
    </source>
</reference>